<dbReference type="SUPFAM" id="SSF48008">
    <property type="entry name" value="GntR ligand-binding domain-like"/>
    <property type="match status" value="1"/>
</dbReference>
<dbReference type="SMART" id="SM00345">
    <property type="entry name" value="HTH_GNTR"/>
    <property type="match status" value="1"/>
</dbReference>
<dbReference type="SMART" id="SM00895">
    <property type="entry name" value="FCD"/>
    <property type="match status" value="1"/>
</dbReference>
<keyword evidence="1" id="KW-0805">Transcription regulation</keyword>
<gene>
    <name evidence="5" type="ORF">I5731_17435</name>
</gene>
<name>A0A931I492_9HYPH</name>
<evidence type="ECO:0000259" key="4">
    <source>
        <dbReference type="PROSITE" id="PS50949"/>
    </source>
</evidence>
<organism evidence="5 6">
    <name type="scientific">Methylobrevis albus</name>
    <dbReference type="NCBI Taxonomy" id="2793297"/>
    <lineage>
        <taxon>Bacteria</taxon>
        <taxon>Pseudomonadati</taxon>
        <taxon>Pseudomonadota</taxon>
        <taxon>Alphaproteobacteria</taxon>
        <taxon>Hyphomicrobiales</taxon>
        <taxon>Pleomorphomonadaceae</taxon>
        <taxon>Methylobrevis</taxon>
    </lineage>
</organism>
<dbReference type="CDD" id="cd07377">
    <property type="entry name" value="WHTH_GntR"/>
    <property type="match status" value="1"/>
</dbReference>
<dbReference type="SUPFAM" id="SSF46785">
    <property type="entry name" value="Winged helix' DNA-binding domain"/>
    <property type="match status" value="1"/>
</dbReference>
<dbReference type="InterPro" id="IPR036390">
    <property type="entry name" value="WH_DNA-bd_sf"/>
</dbReference>
<dbReference type="Pfam" id="PF00392">
    <property type="entry name" value="GntR"/>
    <property type="match status" value="1"/>
</dbReference>
<dbReference type="PANTHER" id="PTHR43537">
    <property type="entry name" value="TRANSCRIPTIONAL REGULATOR, GNTR FAMILY"/>
    <property type="match status" value="1"/>
</dbReference>
<dbReference type="EMBL" id="JADZLT010000055">
    <property type="protein sequence ID" value="MBH0239607.1"/>
    <property type="molecule type" value="Genomic_DNA"/>
</dbReference>
<sequence length="223" mass="24640">MSLKPIERTESLTARVYAAIEDMVVSGSLEPGARLNEVLLAEQLAVSRGPVREATRALVKAGLLVSIPARGVFVRKMSDREVSENYDVRALLTGLMCARAAQLRTEADVGRLARLVGDMERAITEDRIADYYEINLEFHDLIGRIAGHGCAHRVYDDLIRETHSLRRALSSPGQTNSEHRGMVEAIRAGDADLARRRGEEHVLHGKERWQAALRAAGITPPEL</sequence>
<dbReference type="Gene3D" id="1.20.120.530">
    <property type="entry name" value="GntR ligand-binding domain-like"/>
    <property type="match status" value="1"/>
</dbReference>
<dbReference type="Proteomes" id="UP000631694">
    <property type="component" value="Unassembled WGS sequence"/>
</dbReference>
<dbReference type="AlphaFoldDB" id="A0A931I492"/>
<evidence type="ECO:0000256" key="1">
    <source>
        <dbReference type="ARBA" id="ARBA00023015"/>
    </source>
</evidence>
<dbReference type="GO" id="GO:0003700">
    <property type="term" value="F:DNA-binding transcription factor activity"/>
    <property type="evidence" value="ECO:0007669"/>
    <property type="project" value="InterPro"/>
</dbReference>
<dbReference type="PROSITE" id="PS50949">
    <property type="entry name" value="HTH_GNTR"/>
    <property type="match status" value="1"/>
</dbReference>
<evidence type="ECO:0000313" key="5">
    <source>
        <dbReference type="EMBL" id="MBH0239607.1"/>
    </source>
</evidence>
<dbReference type="InterPro" id="IPR011711">
    <property type="entry name" value="GntR_C"/>
</dbReference>
<protein>
    <submittedName>
        <fullName evidence="5">FCD domain-containing protein</fullName>
    </submittedName>
</protein>
<comment type="caution">
    <text evidence="5">The sequence shown here is derived from an EMBL/GenBank/DDBJ whole genome shotgun (WGS) entry which is preliminary data.</text>
</comment>
<reference evidence="5" key="1">
    <citation type="submission" date="2020-12" db="EMBL/GenBank/DDBJ databases">
        <title>Methylobrevis albus sp. nov., isolated from fresh water lack sediment.</title>
        <authorList>
            <person name="Zou Q."/>
        </authorList>
    </citation>
    <scope>NUCLEOTIDE SEQUENCE</scope>
    <source>
        <strain evidence="5">L22</strain>
    </source>
</reference>
<keyword evidence="2" id="KW-0238">DNA-binding</keyword>
<evidence type="ECO:0000256" key="2">
    <source>
        <dbReference type="ARBA" id="ARBA00023125"/>
    </source>
</evidence>
<dbReference type="Gene3D" id="1.10.10.10">
    <property type="entry name" value="Winged helix-like DNA-binding domain superfamily/Winged helix DNA-binding domain"/>
    <property type="match status" value="1"/>
</dbReference>
<keyword evidence="3" id="KW-0804">Transcription</keyword>
<feature type="domain" description="HTH gntR-type" evidence="4">
    <location>
        <begin position="10"/>
        <end position="77"/>
    </location>
</feature>
<dbReference type="PANTHER" id="PTHR43537:SF24">
    <property type="entry name" value="GLUCONATE OPERON TRANSCRIPTIONAL REPRESSOR"/>
    <property type="match status" value="1"/>
</dbReference>
<accession>A0A931I492</accession>
<proteinExistence type="predicted"/>
<dbReference type="InterPro" id="IPR000524">
    <property type="entry name" value="Tscrpt_reg_HTH_GntR"/>
</dbReference>
<evidence type="ECO:0000313" key="6">
    <source>
        <dbReference type="Proteomes" id="UP000631694"/>
    </source>
</evidence>
<dbReference type="GO" id="GO:0003677">
    <property type="term" value="F:DNA binding"/>
    <property type="evidence" value="ECO:0007669"/>
    <property type="project" value="UniProtKB-KW"/>
</dbReference>
<keyword evidence="6" id="KW-1185">Reference proteome</keyword>
<evidence type="ECO:0000256" key="3">
    <source>
        <dbReference type="ARBA" id="ARBA00023163"/>
    </source>
</evidence>
<dbReference type="InterPro" id="IPR008920">
    <property type="entry name" value="TF_FadR/GntR_C"/>
</dbReference>
<dbReference type="InterPro" id="IPR036388">
    <property type="entry name" value="WH-like_DNA-bd_sf"/>
</dbReference>
<dbReference type="RefSeq" id="WP_197312686.1">
    <property type="nucleotide sequence ID" value="NZ_JADZLT010000055.1"/>
</dbReference>
<dbReference type="Pfam" id="PF07729">
    <property type="entry name" value="FCD"/>
    <property type="match status" value="1"/>
</dbReference>